<evidence type="ECO:0000313" key="7">
    <source>
        <dbReference type="RefSeq" id="XP_011638535.1"/>
    </source>
</evidence>
<evidence type="ECO:0000256" key="4">
    <source>
        <dbReference type="SAM" id="MobiDB-lite"/>
    </source>
</evidence>
<dbReference type="Pfam" id="PF01585">
    <property type="entry name" value="G-patch"/>
    <property type="match status" value="1"/>
</dbReference>
<dbReference type="GeneID" id="105428131"/>
<evidence type="ECO:0000259" key="5">
    <source>
        <dbReference type="PROSITE" id="PS50174"/>
    </source>
</evidence>
<dbReference type="SMART" id="SM00443">
    <property type="entry name" value="G_patch"/>
    <property type="match status" value="1"/>
</dbReference>
<protein>
    <recommendedName>
        <fullName evidence="2">G patch domain-containing protein 11</fullName>
    </recommendedName>
    <alternativeName>
        <fullName evidence="3">Coiled-coil domain-containing protein 75</fullName>
    </alternativeName>
</protein>
<evidence type="ECO:0000256" key="1">
    <source>
        <dbReference type="ARBA" id="ARBA00007140"/>
    </source>
</evidence>
<evidence type="ECO:0000256" key="2">
    <source>
        <dbReference type="ARBA" id="ARBA00021978"/>
    </source>
</evidence>
<dbReference type="InterPro" id="IPR025239">
    <property type="entry name" value="DUF4187"/>
</dbReference>
<reference evidence="7" key="1">
    <citation type="submission" date="2025-08" db="UniProtKB">
        <authorList>
            <consortium name="RefSeq"/>
        </authorList>
    </citation>
    <scope>IDENTIFICATION</scope>
</reference>
<dbReference type="GO" id="GO:0000776">
    <property type="term" value="C:kinetochore"/>
    <property type="evidence" value="ECO:0007669"/>
    <property type="project" value="TreeGrafter"/>
</dbReference>
<dbReference type="PANTHER" id="PTHR21032:SF0">
    <property type="entry name" value="G PATCH DOMAIN-CONTAINING PROTEIN 11"/>
    <property type="match status" value="1"/>
</dbReference>
<feature type="domain" description="G-patch" evidence="5">
    <location>
        <begin position="72"/>
        <end position="118"/>
    </location>
</feature>
<feature type="compositionally biased region" description="Acidic residues" evidence="4">
    <location>
        <begin position="193"/>
        <end position="206"/>
    </location>
</feature>
<proteinExistence type="inferred from homology"/>
<dbReference type="KEGG" id="pbar:105428131"/>
<dbReference type="PROSITE" id="PS50174">
    <property type="entry name" value="G_PATCH"/>
    <property type="match status" value="1"/>
</dbReference>
<accession>A0A6I9W9H3</accession>
<feature type="compositionally biased region" description="Basic and acidic residues" evidence="4">
    <location>
        <begin position="176"/>
        <end position="192"/>
    </location>
</feature>
<dbReference type="GO" id="GO:0003676">
    <property type="term" value="F:nucleic acid binding"/>
    <property type="evidence" value="ECO:0007669"/>
    <property type="project" value="InterPro"/>
</dbReference>
<dbReference type="PANTHER" id="PTHR21032">
    <property type="entry name" value="G PATCH DOMAIN-CONTAINING PROTEIN 11"/>
    <property type="match status" value="1"/>
</dbReference>
<sequence length="256" mass="29935">MSDDEDYMSDKFLQGCEQHVSSSLIYKHSDRREFALMKKRTEIESRMKEQNKPMRVVEAEKREEGLASAITSANKGFEMLMKMGYKPGQGIGKTQSGMTEPIPVEVKVDRQGLGKTLKKESYSKNHENTNANSDNMNTRDFRSRLAQEKAEQLQKVDLYKSQKVCQELDAKENIEKPEESWFWPDSKEIKEEEKEENDTDDNEIDQNIEDLSNLEKLDILTKYLRKKYFYCIWCGLKFDDENDLRDNCPGSTRNDH</sequence>
<dbReference type="InterPro" id="IPR039249">
    <property type="entry name" value="GPATCH11"/>
</dbReference>
<organism evidence="6 7">
    <name type="scientific">Pogonomyrmex barbatus</name>
    <name type="common">red harvester ant</name>
    <dbReference type="NCBI Taxonomy" id="144034"/>
    <lineage>
        <taxon>Eukaryota</taxon>
        <taxon>Metazoa</taxon>
        <taxon>Ecdysozoa</taxon>
        <taxon>Arthropoda</taxon>
        <taxon>Hexapoda</taxon>
        <taxon>Insecta</taxon>
        <taxon>Pterygota</taxon>
        <taxon>Neoptera</taxon>
        <taxon>Endopterygota</taxon>
        <taxon>Hymenoptera</taxon>
        <taxon>Apocrita</taxon>
        <taxon>Aculeata</taxon>
        <taxon>Formicoidea</taxon>
        <taxon>Formicidae</taxon>
        <taxon>Myrmicinae</taxon>
        <taxon>Pogonomyrmex</taxon>
    </lineage>
</organism>
<comment type="similarity">
    <text evidence="1">Belongs to the GPATCH11 family.</text>
</comment>
<keyword evidence="6" id="KW-1185">Reference proteome</keyword>
<dbReference type="OrthoDB" id="786951at2759"/>
<evidence type="ECO:0000313" key="6">
    <source>
        <dbReference type="Proteomes" id="UP000504615"/>
    </source>
</evidence>
<dbReference type="Proteomes" id="UP000504615">
    <property type="component" value="Unplaced"/>
</dbReference>
<dbReference type="SMART" id="SM01173">
    <property type="entry name" value="DUF4187"/>
    <property type="match status" value="1"/>
</dbReference>
<evidence type="ECO:0000256" key="3">
    <source>
        <dbReference type="ARBA" id="ARBA00030688"/>
    </source>
</evidence>
<dbReference type="AlphaFoldDB" id="A0A6I9W9H3"/>
<dbReference type="RefSeq" id="XP_011638535.1">
    <property type="nucleotide sequence ID" value="XM_011640233.1"/>
</dbReference>
<dbReference type="Pfam" id="PF13821">
    <property type="entry name" value="DUF4187"/>
    <property type="match status" value="1"/>
</dbReference>
<feature type="region of interest" description="Disordered" evidence="4">
    <location>
        <begin position="176"/>
        <end position="206"/>
    </location>
</feature>
<dbReference type="InterPro" id="IPR000467">
    <property type="entry name" value="G_patch_dom"/>
</dbReference>
<gene>
    <name evidence="7" type="primary">LOC105428131</name>
</gene>
<name>A0A6I9W9H3_9HYME</name>